<dbReference type="SUPFAM" id="SSF52172">
    <property type="entry name" value="CheY-like"/>
    <property type="match status" value="1"/>
</dbReference>
<dbReference type="AlphaFoldDB" id="A0A5S5C4A5"/>
<keyword evidence="3 8" id="KW-0597">Phosphoprotein</keyword>
<dbReference type="GO" id="GO:0043565">
    <property type="term" value="F:sequence-specific DNA binding"/>
    <property type="evidence" value="ECO:0007669"/>
    <property type="project" value="InterPro"/>
</dbReference>
<keyword evidence="2" id="KW-0963">Cytoplasm</keyword>
<dbReference type="InterPro" id="IPR001789">
    <property type="entry name" value="Sig_transdc_resp-reg_receiver"/>
</dbReference>
<keyword evidence="12" id="KW-1185">Reference proteome</keyword>
<dbReference type="InterPro" id="IPR051552">
    <property type="entry name" value="HptR"/>
</dbReference>
<dbReference type="InterPro" id="IPR009057">
    <property type="entry name" value="Homeodomain-like_sf"/>
</dbReference>
<gene>
    <name evidence="11" type="ORF">BCM02_107144</name>
</gene>
<dbReference type="Pfam" id="PF00072">
    <property type="entry name" value="Response_reg"/>
    <property type="match status" value="1"/>
</dbReference>
<feature type="modified residue" description="4-aspartylphosphate" evidence="8">
    <location>
        <position position="54"/>
    </location>
</feature>
<feature type="domain" description="HTH araC/xylS-type" evidence="9">
    <location>
        <begin position="260"/>
        <end position="358"/>
    </location>
</feature>
<dbReference type="SUPFAM" id="SSF46689">
    <property type="entry name" value="Homeodomain-like"/>
    <property type="match status" value="2"/>
</dbReference>
<dbReference type="Gene3D" id="1.10.10.60">
    <property type="entry name" value="Homeodomain-like"/>
    <property type="match status" value="2"/>
</dbReference>
<dbReference type="RefSeq" id="WP_187434306.1">
    <property type="nucleotide sequence ID" value="NZ_VNHS01000007.1"/>
</dbReference>
<evidence type="ECO:0000256" key="4">
    <source>
        <dbReference type="ARBA" id="ARBA00023012"/>
    </source>
</evidence>
<keyword evidence="5" id="KW-0805">Transcription regulation</keyword>
<evidence type="ECO:0000256" key="7">
    <source>
        <dbReference type="ARBA" id="ARBA00023163"/>
    </source>
</evidence>
<dbReference type="Gene3D" id="3.40.50.2300">
    <property type="match status" value="1"/>
</dbReference>
<evidence type="ECO:0000256" key="2">
    <source>
        <dbReference type="ARBA" id="ARBA00022490"/>
    </source>
</evidence>
<dbReference type="PROSITE" id="PS50110">
    <property type="entry name" value="RESPONSE_REGULATORY"/>
    <property type="match status" value="1"/>
</dbReference>
<keyword evidence="4" id="KW-0902">Two-component regulatory system</keyword>
<evidence type="ECO:0000313" key="12">
    <source>
        <dbReference type="Proteomes" id="UP000323257"/>
    </source>
</evidence>
<evidence type="ECO:0000313" key="11">
    <source>
        <dbReference type="EMBL" id="TYP73160.1"/>
    </source>
</evidence>
<evidence type="ECO:0000256" key="5">
    <source>
        <dbReference type="ARBA" id="ARBA00023015"/>
    </source>
</evidence>
<reference evidence="11 12" key="1">
    <citation type="submission" date="2019-07" db="EMBL/GenBank/DDBJ databases">
        <title>Genomic Encyclopedia of Type Strains, Phase III (KMG-III): the genomes of soil and plant-associated and newly described type strains.</title>
        <authorList>
            <person name="Whitman W."/>
        </authorList>
    </citation>
    <scope>NUCLEOTIDE SEQUENCE [LARGE SCALE GENOMIC DNA]</scope>
    <source>
        <strain evidence="11 12">BL24</strain>
    </source>
</reference>
<evidence type="ECO:0000256" key="1">
    <source>
        <dbReference type="ARBA" id="ARBA00004496"/>
    </source>
</evidence>
<dbReference type="GO" id="GO:0003700">
    <property type="term" value="F:DNA-binding transcription factor activity"/>
    <property type="evidence" value="ECO:0007669"/>
    <property type="project" value="InterPro"/>
</dbReference>
<dbReference type="Pfam" id="PF12833">
    <property type="entry name" value="HTH_18"/>
    <property type="match status" value="1"/>
</dbReference>
<evidence type="ECO:0000259" key="9">
    <source>
        <dbReference type="PROSITE" id="PS01124"/>
    </source>
</evidence>
<accession>A0A5S5C4A5</accession>
<dbReference type="InterPro" id="IPR011006">
    <property type="entry name" value="CheY-like_superfamily"/>
</dbReference>
<evidence type="ECO:0000259" key="10">
    <source>
        <dbReference type="PROSITE" id="PS50110"/>
    </source>
</evidence>
<dbReference type="GO" id="GO:0000160">
    <property type="term" value="P:phosphorelay signal transduction system"/>
    <property type="evidence" value="ECO:0007669"/>
    <property type="project" value="UniProtKB-KW"/>
</dbReference>
<dbReference type="PROSITE" id="PS01124">
    <property type="entry name" value="HTH_ARAC_FAMILY_2"/>
    <property type="match status" value="1"/>
</dbReference>
<organism evidence="11 12">
    <name type="scientific">Paenibacillus methanolicus</name>
    <dbReference type="NCBI Taxonomy" id="582686"/>
    <lineage>
        <taxon>Bacteria</taxon>
        <taxon>Bacillati</taxon>
        <taxon>Bacillota</taxon>
        <taxon>Bacilli</taxon>
        <taxon>Bacillales</taxon>
        <taxon>Paenibacillaceae</taxon>
        <taxon>Paenibacillus</taxon>
    </lineage>
</organism>
<keyword evidence="7" id="KW-0804">Transcription</keyword>
<name>A0A5S5C4A5_9BACL</name>
<evidence type="ECO:0000256" key="3">
    <source>
        <dbReference type="ARBA" id="ARBA00022553"/>
    </source>
</evidence>
<dbReference type="PANTHER" id="PTHR42713:SF3">
    <property type="entry name" value="TRANSCRIPTIONAL REGULATORY PROTEIN HPTR"/>
    <property type="match status" value="1"/>
</dbReference>
<dbReference type="CDD" id="cd17536">
    <property type="entry name" value="REC_YesN-like"/>
    <property type="match status" value="1"/>
</dbReference>
<evidence type="ECO:0000256" key="8">
    <source>
        <dbReference type="PROSITE-ProRule" id="PRU00169"/>
    </source>
</evidence>
<dbReference type="PANTHER" id="PTHR42713">
    <property type="entry name" value="HISTIDINE KINASE-RELATED"/>
    <property type="match status" value="1"/>
</dbReference>
<dbReference type="Proteomes" id="UP000323257">
    <property type="component" value="Unassembled WGS sequence"/>
</dbReference>
<proteinExistence type="predicted"/>
<keyword evidence="6" id="KW-0238">DNA-binding</keyword>
<sequence>MHRILVVDDEHLIRQSLSMRLADMEGVSVSAAMANGQKALEWLEGYFVDICVTDVRMPLVDGLQLIEAINERYPWMSCIVISSHDDFEYAKRSLQLGAVDYIMKPIEQTALADVMTKARAQLRTRRRYEAGQLLLRKLPACKPLLDQWVDMVLSVFLHRQPLLIVETLAAFEDWLDGRHELLGELATAWTGLVIDELKKHAVHIAYEEGADDELGGDLLERRGVRHYFRLCAVRRLEDVANLLMAGARKNKNLQKQSVVDQVKRYVETHYAGKWSLQDVADHVAMSRSYLAILFKEETGMTIWTYCINVRMRKARDLLLTTNLKSYEVADRVGYENSIHFSRIFKQYHGINPTEYKNRFEEA</sequence>
<dbReference type="GO" id="GO:0005737">
    <property type="term" value="C:cytoplasm"/>
    <property type="evidence" value="ECO:0007669"/>
    <property type="project" value="UniProtKB-SubCell"/>
</dbReference>
<dbReference type="SMART" id="SM00342">
    <property type="entry name" value="HTH_ARAC"/>
    <property type="match status" value="1"/>
</dbReference>
<comment type="subcellular location">
    <subcellularLocation>
        <location evidence="1">Cytoplasm</location>
    </subcellularLocation>
</comment>
<dbReference type="SMART" id="SM00448">
    <property type="entry name" value="REC"/>
    <property type="match status" value="1"/>
</dbReference>
<dbReference type="EMBL" id="VNHS01000007">
    <property type="protein sequence ID" value="TYP73160.1"/>
    <property type="molecule type" value="Genomic_DNA"/>
</dbReference>
<protein>
    <submittedName>
        <fullName evidence="11">Two-component system response regulator YesN</fullName>
    </submittedName>
</protein>
<dbReference type="InterPro" id="IPR018060">
    <property type="entry name" value="HTH_AraC"/>
</dbReference>
<feature type="domain" description="Response regulatory" evidence="10">
    <location>
        <begin position="3"/>
        <end position="119"/>
    </location>
</feature>
<comment type="caution">
    <text evidence="11">The sequence shown here is derived from an EMBL/GenBank/DDBJ whole genome shotgun (WGS) entry which is preliminary data.</text>
</comment>
<evidence type="ECO:0000256" key="6">
    <source>
        <dbReference type="ARBA" id="ARBA00023125"/>
    </source>
</evidence>